<sequence>MQTKRVESYSNCKISIIIATHKQYFMPGDPMYIPLHVGKLGKESIGYQGDDVGDNISVKNPYFCELTGLYWAWKNLSADYIGLIHYRRFFSIKTYLQRKKLSLQDIYLSQLEAKALLQKYDVLVPKKRNYYIETLYSHYAHTLHKEHLDVAREIIKEYTPDYVESFDKVMKQRGGYMFNMFIMPKELVNHYCCWLFPILFELERRIPPDGYSSFHARFYGRVSELLFNVWLHNYSINHSIRIKEIPFVYGEKINWIKKGTAFLLAKFFKKKYEKSF</sequence>
<evidence type="ECO:0000313" key="2">
    <source>
        <dbReference type="EMBL" id="OBW93462.1"/>
    </source>
</evidence>
<evidence type="ECO:0000313" key="3">
    <source>
        <dbReference type="Proteomes" id="UP000243558"/>
    </source>
</evidence>
<accession>A0A1A7NTA3</accession>
<dbReference type="Proteomes" id="UP000243558">
    <property type="component" value="Unassembled WGS sequence"/>
</dbReference>
<dbReference type="OrthoDB" id="9807549at2"/>
<reference evidence="2 3" key="1">
    <citation type="submission" date="2014-11" db="EMBL/GenBank/DDBJ databases">
        <title>Pan-genome of Gallibacterium spp.</title>
        <authorList>
            <person name="Kudirkiene E."/>
            <person name="Bojesen A.M."/>
        </authorList>
    </citation>
    <scope>NUCLEOTIDE SEQUENCE [LARGE SCALE GENOMIC DNA]</scope>
    <source>
        <strain evidence="2 3">F151</strain>
    </source>
</reference>
<dbReference type="PATRIC" id="fig|505345.7.peg.455"/>
<dbReference type="AlphaFoldDB" id="A0A1A7NTA3"/>
<dbReference type="Pfam" id="PF14393">
    <property type="entry name" value="DUF4422"/>
    <property type="match status" value="1"/>
</dbReference>
<comment type="caution">
    <text evidence="2">The sequence shown here is derived from an EMBL/GenBank/DDBJ whole genome shotgun (WGS) entry which is preliminary data.</text>
</comment>
<gene>
    <name evidence="2" type="ORF">QV01_02260</name>
</gene>
<feature type="domain" description="DUF4422" evidence="1">
    <location>
        <begin position="16"/>
        <end position="233"/>
    </location>
</feature>
<name>A0A1A7NTA3_9PAST</name>
<dbReference type="InterPro" id="IPR025536">
    <property type="entry name" value="DUF4422"/>
</dbReference>
<protein>
    <submittedName>
        <fullName evidence="2">Exopolysaccharide biosynthesis protein</fullName>
    </submittedName>
</protein>
<proteinExistence type="predicted"/>
<evidence type="ECO:0000259" key="1">
    <source>
        <dbReference type="Pfam" id="PF14393"/>
    </source>
</evidence>
<dbReference type="EMBL" id="JTJM01000009">
    <property type="protein sequence ID" value="OBW93462.1"/>
    <property type="molecule type" value="Genomic_DNA"/>
</dbReference>
<organism evidence="2 3">
    <name type="scientific">Gallibacterium genomosp. 3</name>
    <dbReference type="NCBI Taxonomy" id="505345"/>
    <lineage>
        <taxon>Bacteria</taxon>
        <taxon>Pseudomonadati</taxon>
        <taxon>Pseudomonadota</taxon>
        <taxon>Gammaproteobacteria</taxon>
        <taxon>Pasteurellales</taxon>
        <taxon>Pasteurellaceae</taxon>
        <taxon>Gallibacterium</taxon>
    </lineage>
</organism>
<keyword evidence="3" id="KW-1185">Reference proteome</keyword>